<name>A0A3P6RI46_CYLGO</name>
<dbReference type="PANTHER" id="PTHR31562:SF8">
    <property type="entry name" value="ALPHA-1,6-MANNOSYLTRANSFERASE"/>
    <property type="match status" value="1"/>
</dbReference>
<keyword evidence="3" id="KW-1185">Reference proteome</keyword>
<dbReference type="InterPro" id="IPR004988">
    <property type="entry name" value="DUF273"/>
</dbReference>
<evidence type="ECO:0008006" key="4">
    <source>
        <dbReference type="Google" id="ProtNLM"/>
    </source>
</evidence>
<dbReference type="OrthoDB" id="407658at2759"/>
<dbReference type="Pfam" id="PF03314">
    <property type="entry name" value="DUF273"/>
    <property type="match status" value="1"/>
</dbReference>
<dbReference type="Proteomes" id="UP000271889">
    <property type="component" value="Unassembled WGS sequence"/>
</dbReference>
<feature type="signal peptide" evidence="1">
    <location>
        <begin position="1"/>
        <end position="21"/>
    </location>
</feature>
<dbReference type="PANTHER" id="PTHR31562">
    <property type="entry name" value="PROTEIN CBG18972"/>
    <property type="match status" value="1"/>
</dbReference>
<feature type="chain" id="PRO_5018077364" description="Nucleotide-diphospho-sugar transferase domain-containing protein" evidence="1">
    <location>
        <begin position="22"/>
        <end position="155"/>
    </location>
</feature>
<dbReference type="AlphaFoldDB" id="A0A3P6RI46"/>
<proteinExistence type="predicted"/>
<keyword evidence="1" id="KW-0732">Signal</keyword>
<sequence length="155" mass="18200">MLNILLLLLQQLQLFYKKHCAASVYLPETDWMLVLDADTGVVNPNHCIEEWIDDRVDMLFYERVFNWEIASGNYLVKNTEFGRNFLETWGKWEFHQPYSWNGVDNGVLQVYSGAFNKFYLASLCIIRADGRFMVFPSHSVGKNFQNVTETLRVHH</sequence>
<evidence type="ECO:0000313" key="3">
    <source>
        <dbReference type="Proteomes" id="UP000271889"/>
    </source>
</evidence>
<protein>
    <recommendedName>
        <fullName evidence="4">Nucleotide-diphospho-sugar transferase domain-containing protein</fullName>
    </recommendedName>
</protein>
<accession>A0A3P6RI46</accession>
<dbReference type="EMBL" id="UYRV01017253">
    <property type="protein sequence ID" value="VDK62962.1"/>
    <property type="molecule type" value="Genomic_DNA"/>
</dbReference>
<dbReference type="Gene3D" id="3.90.550.10">
    <property type="entry name" value="Spore Coat Polysaccharide Biosynthesis Protein SpsA, Chain A"/>
    <property type="match status" value="1"/>
</dbReference>
<evidence type="ECO:0000313" key="2">
    <source>
        <dbReference type="EMBL" id="VDK62962.1"/>
    </source>
</evidence>
<reference evidence="2 3" key="1">
    <citation type="submission" date="2018-11" db="EMBL/GenBank/DDBJ databases">
        <authorList>
            <consortium name="Pathogen Informatics"/>
        </authorList>
    </citation>
    <scope>NUCLEOTIDE SEQUENCE [LARGE SCALE GENOMIC DNA]</scope>
</reference>
<dbReference type="InterPro" id="IPR029044">
    <property type="entry name" value="Nucleotide-diphossugar_trans"/>
</dbReference>
<organism evidence="2 3">
    <name type="scientific">Cylicostephanus goldi</name>
    <name type="common">Nematode worm</name>
    <dbReference type="NCBI Taxonomy" id="71465"/>
    <lineage>
        <taxon>Eukaryota</taxon>
        <taxon>Metazoa</taxon>
        <taxon>Ecdysozoa</taxon>
        <taxon>Nematoda</taxon>
        <taxon>Chromadorea</taxon>
        <taxon>Rhabditida</taxon>
        <taxon>Rhabditina</taxon>
        <taxon>Rhabditomorpha</taxon>
        <taxon>Strongyloidea</taxon>
        <taxon>Strongylidae</taxon>
        <taxon>Cylicostephanus</taxon>
    </lineage>
</organism>
<evidence type="ECO:0000256" key="1">
    <source>
        <dbReference type="SAM" id="SignalP"/>
    </source>
</evidence>
<gene>
    <name evidence="2" type="ORF">CGOC_LOCUS5604</name>
</gene>